<sequence length="131" mass="15276">MQFLLARRREDEAKHYAFIPIHSNCSAEHLSLGPMPTYGVVTYLCFIKMKGEHFLSYGTVFPMLQHLTFHLISFIHTNDHKMTFAFTTASKEKPLVEYSRNDSKRIISFIQFSFISYETDQLNTPTAMLMQ</sequence>
<dbReference type="EnsemblMetazoa" id="GPPI024566-RA">
    <property type="protein sequence ID" value="GPPI024566-PA"/>
    <property type="gene ID" value="GPPI024566"/>
</dbReference>
<organism evidence="1 2">
    <name type="scientific">Glossina palpalis gambiensis</name>
    <dbReference type="NCBI Taxonomy" id="67801"/>
    <lineage>
        <taxon>Eukaryota</taxon>
        <taxon>Metazoa</taxon>
        <taxon>Ecdysozoa</taxon>
        <taxon>Arthropoda</taxon>
        <taxon>Hexapoda</taxon>
        <taxon>Insecta</taxon>
        <taxon>Pterygota</taxon>
        <taxon>Neoptera</taxon>
        <taxon>Endopterygota</taxon>
        <taxon>Diptera</taxon>
        <taxon>Brachycera</taxon>
        <taxon>Muscomorpha</taxon>
        <taxon>Hippoboscoidea</taxon>
        <taxon>Glossinidae</taxon>
        <taxon>Glossina</taxon>
    </lineage>
</organism>
<proteinExistence type="predicted"/>
<keyword evidence="2" id="KW-1185">Reference proteome</keyword>
<dbReference type="EMBL" id="JXJN01011337">
    <property type="status" value="NOT_ANNOTATED_CDS"/>
    <property type="molecule type" value="Genomic_DNA"/>
</dbReference>
<accession>A0A1B0BB80</accession>
<reference evidence="2" key="1">
    <citation type="submission" date="2015-01" db="EMBL/GenBank/DDBJ databases">
        <authorList>
            <person name="Aksoy S."/>
            <person name="Warren W."/>
            <person name="Wilson R.K."/>
        </authorList>
    </citation>
    <scope>NUCLEOTIDE SEQUENCE [LARGE SCALE GENOMIC DNA]</scope>
    <source>
        <strain evidence="2">IAEA</strain>
    </source>
</reference>
<dbReference type="EMBL" id="JXJN01011336">
    <property type="status" value="NOT_ANNOTATED_CDS"/>
    <property type="molecule type" value="Genomic_DNA"/>
</dbReference>
<evidence type="ECO:0000313" key="2">
    <source>
        <dbReference type="Proteomes" id="UP000092460"/>
    </source>
</evidence>
<evidence type="ECO:0000313" key="1">
    <source>
        <dbReference type="EnsemblMetazoa" id="GPPI024566-PA"/>
    </source>
</evidence>
<protein>
    <submittedName>
        <fullName evidence="1">Uncharacterized protein</fullName>
    </submittedName>
</protein>
<dbReference type="Proteomes" id="UP000092460">
    <property type="component" value="Unassembled WGS sequence"/>
</dbReference>
<dbReference type="AlphaFoldDB" id="A0A1B0BB80"/>
<dbReference type="VEuPathDB" id="VectorBase:GPPI024566"/>
<reference evidence="1" key="2">
    <citation type="submission" date="2020-05" db="UniProtKB">
        <authorList>
            <consortium name="EnsemblMetazoa"/>
        </authorList>
    </citation>
    <scope>IDENTIFICATION</scope>
    <source>
        <strain evidence="1">IAEA</strain>
    </source>
</reference>
<name>A0A1B0BB80_9MUSC</name>